<dbReference type="InterPro" id="IPR012712">
    <property type="entry name" value="HpaR/FarR"/>
</dbReference>
<dbReference type="PANTHER" id="PTHR33164">
    <property type="entry name" value="TRANSCRIPTIONAL REGULATOR, MARR FAMILY"/>
    <property type="match status" value="1"/>
</dbReference>
<dbReference type="SUPFAM" id="SSF46785">
    <property type="entry name" value="Winged helix' DNA-binding domain"/>
    <property type="match status" value="1"/>
</dbReference>
<dbReference type="SMART" id="SM00347">
    <property type="entry name" value="HTH_MARR"/>
    <property type="match status" value="1"/>
</dbReference>
<dbReference type="OrthoDB" id="8588347at2"/>
<sequence length="146" mass="16085">MTVTHDNLPLLLLKARESSVACIRAVLSDASLTEQQWRVIRTLALAGELNAQDLANQSCILSPSLSRILARLEADKIIIRKVDATDQRALNLKLSAKGKRLHDRLAPRVDKQYQMLVKEAGKDTIVKLASLLEKFNTSTTPAAENG</sequence>
<dbReference type="InterPro" id="IPR036390">
    <property type="entry name" value="WH_DNA-bd_sf"/>
</dbReference>
<organism evidence="2 3">
    <name type="scientific">Teredinibacter turnerae (strain ATCC 39867 / T7901)</name>
    <dbReference type="NCBI Taxonomy" id="377629"/>
    <lineage>
        <taxon>Bacteria</taxon>
        <taxon>Pseudomonadati</taxon>
        <taxon>Pseudomonadota</taxon>
        <taxon>Gammaproteobacteria</taxon>
        <taxon>Cellvibrionales</taxon>
        <taxon>Cellvibrionaceae</taxon>
        <taxon>Teredinibacter</taxon>
    </lineage>
</organism>
<dbReference type="HOGENOM" id="CLU_083287_8_1_6"/>
<dbReference type="AlphaFoldDB" id="C5BTL1"/>
<dbReference type="RefSeq" id="WP_015818536.1">
    <property type="nucleotide sequence ID" value="NC_012997.1"/>
</dbReference>
<dbReference type="GO" id="GO:0003677">
    <property type="term" value="F:DNA binding"/>
    <property type="evidence" value="ECO:0007669"/>
    <property type="project" value="InterPro"/>
</dbReference>
<proteinExistence type="predicted"/>
<accession>C5BTL1</accession>
<dbReference type="PANTHER" id="PTHR33164:SF13">
    <property type="entry name" value="4-HYDROXYPHENYLACETATE CATABOLISM PROTEIN"/>
    <property type="match status" value="1"/>
</dbReference>
<dbReference type="eggNOG" id="COG1846">
    <property type="taxonomic scope" value="Bacteria"/>
</dbReference>
<dbReference type="Gene3D" id="1.10.10.10">
    <property type="entry name" value="Winged helix-like DNA-binding domain superfamily/Winged helix DNA-binding domain"/>
    <property type="match status" value="1"/>
</dbReference>
<dbReference type="InterPro" id="IPR036388">
    <property type="entry name" value="WH-like_DNA-bd_sf"/>
</dbReference>
<dbReference type="Proteomes" id="UP000009080">
    <property type="component" value="Chromosome"/>
</dbReference>
<dbReference type="KEGG" id="ttu:TERTU_3930"/>
<evidence type="ECO:0000313" key="3">
    <source>
        <dbReference type="Proteomes" id="UP000009080"/>
    </source>
</evidence>
<dbReference type="PROSITE" id="PS50995">
    <property type="entry name" value="HTH_MARR_2"/>
    <property type="match status" value="1"/>
</dbReference>
<dbReference type="STRING" id="377629.TERTU_3930"/>
<reference evidence="2 3" key="1">
    <citation type="journal article" date="2009" name="PLoS ONE">
        <title>The complete genome of Teredinibacter turnerae T7901: an intracellular endosymbiont of marine wood-boring bivalves (shipworms).</title>
        <authorList>
            <person name="Yang J.C."/>
            <person name="Madupu R."/>
            <person name="Durkin A.S."/>
            <person name="Ekborg N.A."/>
            <person name="Pedamallu C.S."/>
            <person name="Hostetler J.B."/>
            <person name="Radune D."/>
            <person name="Toms B.S."/>
            <person name="Henrissat B."/>
            <person name="Coutinho P.M."/>
            <person name="Schwarz S."/>
            <person name="Field L."/>
            <person name="Trindade-Silva A.E."/>
            <person name="Soares C.A.G."/>
            <person name="Elshahawi S."/>
            <person name="Hanora A."/>
            <person name="Schmidt E.W."/>
            <person name="Haygood M.G."/>
            <person name="Posfai J."/>
            <person name="Benner J."/>
            <person name="Madinger C."/>
            <person name="Nove J."/>
            <person name="Anton B."/>
            <person name="Chaudhary K."/>
            <person name="Foster J."/>
            <person name="Holman A."/>
            <person name="Kumar S."/>
            <person name="Lessard P.A."/>
            <person name="Luyten Y.A."/>
            <person name="Slatko B."/>
            <person name="Wood N."/>
            <person name="Wu B."/>
            <person name="Teplitski M."/>
            <person name="Mougous J.D."/>
            <person name="Ward N."/>
            <person name="Eisen J.A."/>
            <person name="Badger J.H."/>
            <person name="Distel D.L."/>
        </authorList>
    </citation>
    <scope>NUCLEOTIDE SEQUENCE [LARGE SCALE GENOMIC DNA]</scope>
    <source>
        <strain evidence="3">ATCC 39867 / T7901</strain>
    </source>
</reference>
<gene>
    <name evidence="2" type="primary">hpaR</name>
    <name evidence="2" type="ordered locus">TERTU_3930</name>
</gene>
<dbReference type="NCBIfam" id="TIGR02337">
    <property type="entry name" value="HpaR"/>
    <property type="match status" value="1"/>
</dbReference>
<dbReference type="GeneID" id="58411204"/>
<dbReference type="InterPro" id="IPR000835">
    <property type="entry name" value="HTH_MarR-typ"/>
</dbReference>
<dbReference type="GO" id="GO:0045892">
    <property type="term" value="P:negative regulation of DNA-templated transcription"/>
    <property type="evidence" value="ECO:0007669"/>
    <property type="project" value="InterPro"/>
</dbReference>
<evidence type="ECO:0000259" key="1">
    <source>
        <dbReference type="PROSITE" id="PS50995"/>
    </source>
</evidence>
<dbReference type="GO" id="GO:0006950">
    <property type="term" value="P:response to stress"/>
    <property type="evidence" value="ECO:0007669"/>
    <property type="project" value="TreeGrafter"/>
</dbReference>
<dbReference type="Pfam" id="PF01047">
    <property type="entry name" value="MarR"/>
    <property type="match status" value="1"/>
</dbReference>
<protein>
    <submittedName>
        <fullName evidence="2">Homoprotocatechuate degradation operon regulator, HpaR</fullName>
    </submittedName>
</protein>
<dbReference type="EMBL" id="CP001614">
    <property type="protein sequence ID" value="ACR12424.1"/>
    <property type="molecule type" value="Genomic_DNA"/>
</dbReference>
<dbReference type="GO" id="GO:0003700">
    <property type="term" value="F:DNA-binding transcription factor activity"/>
    <property type="evidence" value="ECO:0007669"/>
    <property type="project" value="InterPro"/>
</dbReference>
<name>C5BTL1_TERTT</name>
<feature type="domain" description="HTH marR-type" evidence="1">
    <location>
        <begin position="5"/>
        <end position="137"/>
    </location>
</feature>
<dbReference type="InterPro" id="IPR039422">
    <property type="entry name" value="MarR/SlyA-like"/>
</dbReference>
<keyword evidence="3" id="KW-1185">Reference proteome</keyword>
<evidence type="ECO:0000313" key="2">
    <source>
        <dbReference type="EMBL" id="ACR12424.1"/>
    </source>
</evidence>